<organism evidence="5 6">
    <name type="scientific">Tetrapisispora phaffii (strain ATCC 24235 / CBS 4417 / NBRC 1672 / NRRL Y-8282 / UCD 70-5)</name>
    <name type="common">Yeast</name>
    <name type="synonym">Fabospora phaffii</name>
    <dbReference type="NCBI Taxonomy" id="1071381"/>
    <lineage>
        <taxon>Eukaryota</taxon>
        <taxon>Fungi</taxon>
        <taxon>Dikarya</taxon>
        <taxon>Ascomycota</taxon>
        <taxon>Saccharomycotina</taxon>
        <taxon>Saccharomycetes</taxon>
        <taxon>Saccharomycetales</taxon>
        <taxon>Saccharomycetaceae</taxon>
        <taxon>Tetrapisispora</taxon>
    </lineage>
</organism>
<dbReference type="InterPro" id="IPR012675">
    <property type="entry name" value="Beta-grasp_dom_sf"/>
</dbReference>
<reference evidence="5 6" key="1">
    <citation type="journal article" date="2011" name="Proc. Natl. Acad. Sci. U.S.A.">
        <title>Evolutionary erosion of yeast sex chromosomes by mating-type switching accidents.</title>
        <authorList>
            <person name="Gordon J.L."/>
            <person name="Armisen D."/>
            <person name="Proux-Wera E."/>
            <person name="Oheigeartaigh S.S."/>
            <person name="Byrne K.P."/>
            <person name="Wolfe K.H."/>
        </authorList>
    </citation>
    <scope>NUCLEOTIDE SEQUENCE [LARGE SCALE GENOMIC DNA]</scope>
    <source>
        <strain evidence="6">ATCC 24235 / CBS 4417 / NBRC 1672 / NRRL Y-8282 / UCD 70-5</strain>
    </source>
</reference>
<accession>G8BQR8</accession>
<feature type="domain" description="OBG-type G" evidence="4">
    <location>
        <begin position="11"/>
        <end position="286"/>
    </location>
</feature>
<dbReference type="InterPro" id="IPR031167">
    <property type="entry name" value="G_OBG"/>
</dbReference>
<dbReference type="PRINTS" id="PR00326">
    <property type="entry name" value="GTP1OBG"/>
</dbReference>
<gene>
    <name evidence="5" type="primary">TPHA0C04300</name>
    <name evidence="5" type="ordered locus">TPHA_0C04300</name>
</gene>
<evidence type="ECO:0000256" key="2">
    <source>
        <dbReference type="ARBA" id="ARBA00022840"/>
    </source>
</evidence>
<dbReference type="PROSITE" id="PS51710">
    <property type="entry name" value="G_OBG"/>
    <property type="match status" value="1"/>
</dbReference>
<dbReference type="Pfam" id="PF06071">
    <property type="entry name" value="YchF-GTPase_C"/>
    <property type="match status" value="1"/>
</dbReference>
<dbReference type="GO" id="GO:0005525">
    <property type="term" value="F:GTP binding"/>
    <property type="evidence" value="ECO:0007669"/>
    <property type="project" value="InterPro"/>
</dbReference>
<dbReference type="InterPro" id="IPR013029">
    <property type="entry name" value="YchF_C"/>
</dbReference>
<evidence type="ECO:0000256" key="1">
    <source>
        <dbReference type="ARBA" id="ARBA00022741"/>
    </source>
</evidence>
<dbReference type="RefSeq" id="XP_003685014.1">
    <property type="nucleotide sequence ID" value="XM_003684966.1"/>
</dbReference>
<sequence length="420" mass="47808">MSLLGRQTSNLRCGIVGLANVGKSTLFQAITNSHLGNPANYPFATINPLDYRIILPNSKLEYLQKKYSSEKIINSTLTLFDIAGLTRGASDGQGLGNKFLNDIRNVDAILHVVRGFEDEEIIHLEESVNSVRDLVLVNDELILKDLEFLENGIERLSKKLKNKSGKHSNSKENWQLIEMEKELLELLQENLYEGKKITQIQKDWTSGENSILNRYNFLTAKPSIILLNVNPHEYILSQLDPTKIKNLQLVQNWLNENSPKDIVLPFSGHFESQYNIFKNNNDSNGFRKYISDLIKEYDLEKVSGTKIEVDKINHAIPTMIKKTKNILRLISYYTCGPKEIREWLIREGTPANEAAGAIHSDLCDTFQNAEIIALRDLEQAPHELINEPYLKTKGLIKRVGKNYIIQNDDIALFRATASKK</sequence>
<dbReference type="OrthoDB" id="424823at2759"/>
<dbReference type="NCBIfam" id="TIGR00092">
    <property type="entry name" value="redox-regulated ATPase YchF"/>
    <property type="match status" value="1"/>
</dbReference>
<dbReference type="STRING" id="1071381.G8BQR8"/>
<dbReference type="SUPFAM" id="SSF81271">
    <property type="entry name" value="TGS-like"/>
    <property type="match status" value="1"/>
</dbReference>
<evidence type="ECO:0000313" key="6">
    <source>
        <dbReference type="Proteomes" id="UP000005666"/>
    </source>
</evidence>
<dbReference type="PANTHER" id="PTHR23305:SF9">
    <property type="entry name" value="OBG-LIKE ATPASE HOMOLOG"/>
    <property type="match status" value="1"/>
</dbReference>
<feature type="coiled-coil region" evidence="3">
    <location>
        <begin position="146"/>
        <end position="173"/>
    </location>
</feature>
<name>G8BQR8_TETPH</name>
<dbReference type="InterPro" id="IPR027417">
    <property type="entry name" value="P-loop_NTPase"/>
</dbReference>
<dbReference type="Proteomes" id="UP000005666">
    <property type="component" value="Chromosome 3"/>
</dbReference>
<keyword evidence="6" id="KW-1185">Reference proteome</keyword>
<dbReference type="InterPro" id="IPR012676">
    <property type="entry name" value="TGS-like"/>
</dbReference>
<dbReference type="Gene3D" id="3.40.50.300">
    <property type="entry name" value="P-loop containing nucleotide triphosphate hydrolases"/>
    <property type="match status" value="1"/>
</dbReference>
<dbReference type="EMBL" id="HE612858">
    <property type="protein sequence ID" value="CCE62580.1"/>
    <property type="molecule type" value="Genomic_DNA"/>
</dbReference>
<evidence type="ECO:0000259" key="4">
    <source>
        <dbReference type="PROSITE" id="PS51710"/>
    </source>
</evidence>
<dbReference type="Gene3D" id="1.10.150.300">
    <property type="entry name" value="TGS-like domain"/>
    <property type="match status" value="1"/>
</dbReference>
<dbReference type="eggNOG" id="KOG1491">
    <property type="taxonomic scope" value="Eukaryota"/>
</dbReference>
<keyword evidence="1" id="KW-0547">Nucleotide-binding</keyword>
<dbReference type="InterPro" id="IPR004396">
    <property type="entry name" value="ATPase_YchF/OLA1"/>
</dbReference>
<dbReference type="GO" id="GO:0005524">
    <property type="term" value="F:ATP binding"/>
    <property type="evidence" value="ECO:0007669"/>
    <property type="project" value="UniProtKB-KW"/>
</dbReference>
<dbReference type="Pfam" id="PF01926">
    <property type="entry name" value="MMR_HSR1"/>
    <property type="match status" value="1"/>
</dbReference>
<dbReference type="PANTHER" id="PTHR23305">
    <property type="entry name" value="OBG GTPASE FAMILY"/>
    <property type="match status" value="1"/>
</dbReference>
<dbReference type="KEGG" id="tpf:TPHA_0C04300"/>
<dbReference type="FunFam" id="1.10.150.300:FF:000001">
    <property type="entry name" value="Ribosome-binding ATPase YchF"/>
    <property type="match status" value="1"/>
</dbReference>
<dbReference type="GeneID" id="11533831"/>
<dbReference type="OMA" id="ARQWTIR"/>
<dbReference type="Gene3D" id="3.10.20.30">
    <property type="match status" value="1"/>
</dbReference>
<protein>
    <recommendedName>
        <fullName evidence="4">OBG-type G domain-containing protein</fullName>
    </recommendedName>
</protein>
<dbReference type="GO" id="GO:0005737">
    <property type="term" value="C:cytoplasm"/>
    <property type="evidence" value="ECO:0007669"/>
    <property type="project" value="TreeGrafter"/>
</dbReference>
<proteinExistence type="predicted"/>
<dbReference type="GO" id="GO:0016887">
    <property type="term" value="F:ATP hydrolysis activity"/>
    <property type="evidence" value="ECO:0007669"/>
    <property type="project" value="InterPro"/>
</dbReference>
<keyword evidence="3" id="KW-0175">Coiled coil</keyword>
<keyword evidence="2" id="KW-0067">ATP-binding</keyword>
<dbReference type="AlphaFoldDB" id="G8BQR8"/>
<evidence type="ECO:0000256" key="3">
    <source>
        <dbReference type="SAM" id="Coils"/>
    </source>
</evidence>
<dbReference type="InterPro" id="IPR023192">
    <property type="entry name" value="TGS-like_dom_sf"/>
</dbReference>
<dbReference type="InterPro" id="IPR006073">
    <property type="entry name" value="GTP-bd"/>
</dbReference>
<dbReference type="SUPFAM" id="SSF52540">
    <property type="entry name" value="P-loop containing nucleoside triphosphate hydrolases"/>
    <property type="match status" value="1"/>
</dbReference>
<evidence type="ECO:0000313" key="5">
    <source>
        <dbReference type="EMBL" id="CCE62580.1"/>
    </source>
</evidence>
<dbReference type="HOGENOM" id="CLU_018395_1_1_1"/>